<evidence type="ECO:0000313" key="1">
    <source>
        <dbReference type="EMBL" id="KAI3730078.1"/>
    </source>
</evidence>
<dbReference type="Proteomes" id="UP001055879">
    <property type="component" value="Linkage Group LG05"/>
</dbReference>
<sequence>MKLKVMRNGFFDQKWVRVIKNGERMVAWNNDGMKEGEWCPMAVKRRGGRDEINGKRSTAEENGGLAMAVEVGAGGRQETMVENGGGRLW</sequence>
<reference evidence="1 2" key="2">
    <citation type="journal article" date="2022" name="Mol. Ecol. Resour.">
        <title>The genomes of chicory, endive, great burdock and yacon provide insights into Asteraceae paleo-polyploidization history and plant inulin production.</title>
        <authorList>
            <person name="Fan W."/>
            <person name="Wang S."/>
            <person name="Wang H."/>
            <person name="Wang A."/>
            <person name="Jiang F."/>
            <person name="Liu H."/>
            <person name="Zhao H."/>
            <person name="Xu D."/>
            <person name="Zhang Y."/>
        </authorList>
    </citation>
    <scope>NUCLEOTIDE SEQUENCE [LARGE SCALE GENOMIC DNA]</scope>
    <source>
        <strain evidence="2">cv. Niubang</strain>
    </source>
</reference>
<evidence type="ECO:0000313" key="2">
    <source>
        <dbReference type="Proteomes" id="UP001055879"/>
    </source>
</evidence>
<dbReference type="EMBL" id="CM042051">
    <property type="protein sequence ID" value="KAI3730078.1"/>
    <property type="molecule type" value="Genomic_DNA"/>
</dbReference>
<keyword evidence="2" id="KW-1185">Reference proteome</keyword>
<gene>
    <name evidence="1" type="ORF">L6452_18754</name>
</gene>
<name>A0ACB9C775_ARCLA</name>
<proteinExistence type="predicted"/>
<organism evidence="1 2">
    <name type="scientific">Arctium lappa</name>
    <name type="common">Greater burdock</name>
    <name type="synonym">Lappa major</name>
    <dbReference type="NCBI Taxonomy" id="4217"/>
    <lineage>
        <taxon>Eukaryota</taxon>
        <taxon>Viridiplantae</taxon>
        <taxon>Streptophyta</taxon>
        <taxon>Embryophyta</taxon>
        <taxon>Tracheophyta</taxon>
        <taxon>Spermatophyta</taxon>
        <taxon>Magnoliopsida</taxon>
        <taxon>eudicotyledons</taxon>
        <taxon>Gunneridae</taxon>
        <taxon>Pentapetalae</taxon>
        <taxon>asterids</taxon>
        <taxon>campanulids</taxon>
        <taxon>Asterales</taxon>
        <taxon>Asteraceae</taxon>
        <taxon>Carduoideae</taxon>
        <taxon>Cardueae</taxon>
        <taxon>Arctiinae</taxon>
        <taxon>Arctium</taxon>
    </lineage>
</organism>
<reference evidence="2" key="1">
    <citation type="journal article" date="2022" name="Mol. Ecol. Resour.">
        <title>The genomes of chicory, endive, great burdock and yacon provide insights into Asteraceae palaeo-polyploidization history and plant inulin production.</title>
        <authorList>
            <person name="Fan W."/>
            <person name="Wang S."/>
            <person name="Wang H."/>
            <person name="Wang A."/>
            <person name="Jiang F."/>
            <person name="Liu H."/>
            <person name="Zhao H."/>
            <person name="Xu D."/>
            <person name="Zhang Y."/>
        </authorList>
    </citation>
    <scope>NUCLEOTIDE SEQUENCE [LARGE SCALE GENOMIC DNA]</scope>
    <source>
        <strain evidence="2">cv. Niubang</strain>
    </source>
</reference>
<accession>A0ACB9C775</accession>
<protein>
    <submittedName>
        <fullName evidence="1">Uncharacterized protein</fullName>
    </submittedName>
</protein>
<comment type="caution">
    <text evidence="1">The sequence shown here is derived from an EMBL/GenBank/DDBJ whole genome shotgun (WGS) entry which is preliminary data.</text>
</comment>